<gene>
    <name evidence="1" type="ORF">NCTC10115_00334</name>
</gene>
<name>A0A3B0PDL2_MYCGL</name>
<proteinExistence type="predicted"/>
<dbReference type="Proteomes" id="UP000260136">
    <property type="component" value="Chromosome"/>
</dbReference>
<dbReference type="EMBL" id="LS991952">
    <property type="protein sequence ID" value="SYV94037.1"/>
    <property type="molecule type" value="Genomic_DNA"/>
</dbReference>
<organism evidence="1 2">
    <name type="scientific">Mycoplasmoides gallisepticum</name>
    <name type="common">Mycoplasma gallisepticum</name>
    <dbReference type="NCBI Taxonomy" id="2096"/>
    <lineage>
        <taxon>Bacteria</taxon>
        <taxon>Bacillati</taxon>
        <taxon>Mycoplasmatota</taxon>
        <taxon>Mycoplasmoidales</taxon>
        <taxon>Mycoplasmoidaceae</taxon>
        <taxon>Mycoplasmoides</taxon>
    </lineage>
</organism>
<sequence>MIILILNLTLNRSAKLNQVDCFLLKYIRKPTYNNKLTTQLITEAAAPPIKRRLKYLIKIKSNKTFVRLATIDATVTKMFRVSERIINDNNENKPIMKKPLA</sequence>
<accession>A0A3B0PDL2</accession>
<evidence type="ECO:0000313" key="1">
    <source>
        <dbReference type="EMBL" id="SYV94037.1"/>
    </source>
</evidence>
<dbReference type="AlphaFoldDB" id="A0A3B0PDL2"/>
<protein>
    <submittedName>
        <fullName evidence="1">Uncharacterized protein</fullName>
    </submittedName>
</protein>
<evidence type="ECO:0000313" key="2">
    <source>
        <dbReference type="Proteomes" id="UP000260136"/>
    </source>
</evidence>
<reference evidence="2" key="1">
    <citation type="submission" date="2018-06" db="EMBL/GenBank/DDBJ databases">
        <authorList>
            <consortium name="Pathogen Informatics"/>
        </authorList>
    </citation>
    <scope>NUCLEOTIDE SEQUENCE [LARGE SCALE GENOMIC DNA]</scope>
    <source>
        <strain evidence="2">NCTC10115</strain>
    </source>
</reference>